<dbReference type="GO" id="GO:0005737">
    <property type="term" value="C:cytoplasm"/>
    <property type="evidence" value="ECO:0007669"/>
    <property type="project" value="UniProtKB-ARBA"/>
</dbReference>
<name>A0A671WZN9_SPAAU</name>
<keyword evidence="5 7" id="KW-1133">Transmembrane helix</keyword>
<dbReference type="GeneTree" id="ENSGT00940000157563"/>
<organism evidence="8 9">
    <name type="scientific">Sparus aurata</name>
    <name type="common">Gilthead sea bream</name>
    <dbReference type="NCBI Taxonomy" id="8175"/>
    <lineage>
        <taxon>Eukaryota</taxon>
        <taxon>Metazoa</taxon>
        <taxon>Chordata</taxon>
        <taxon>Craniata</taxon>
        <taxon>Vertebrata</taxon>
        <taxon>Euteleostomi</taxon>
        <taxon>Actinopterygii</taxon>
        <taxon>Neopterygii</taxon>
        <taxon>Teleostei</taxon>
        <taxon>Neoteleostei</taxon>
        <taxon>Acanthomorphata</taxon>
        <taxon>Eupercaria</taxon>
        <taxon>Spariformes</taxon>
        <taxon>Sparidae</taxon>
        <taxon>Sparus</taxon>
    </lineage>
</organism>
<sequence>MFLYINVLCHKILTITFLLCRFDFCSENTMKRPSENLGQVLFGERIEPSPYKFEFKKPAVCQKVCTKSYDINSPADKAKLDFLKKGMLLNYQHHWIVDNMPVTWCYDVEDGQKFCNPGFPIGCYVTEGGRAKDACVVNSNFNEKDAFYIFNHVDITIHYHIVEHEQLGARLYFNVSVLTQITCAMIINFVLLLSLPSIMNSLVIVLFLSGMVAMIMLRTLHKDIARYNQMDSVEDAQEEFGWKLVHGDVFRPPRKGMLLSVFLGSGTQIFIMTFVTLFFACLGFLSPANRGALMTCAVVLWVLLGTPAGYVAARLYKSFGGEKWKTNVLLTALLCPGVVFADFFVMNLILWGEGSSAAMPFGTLVAILALWFCISVPLTFIGAYFGFKKAVSKYQPTYFTSIHTNTSHNREYVFRPMLSVRILPFGCIFIQLFFILNSIWSHQMYYMFGFLFLVFIILVITCSEATILLCYFHLCAEDYHWQWRSFLTSGFTAVYFLVYAIHYFFSKLQITGLASTILYFGYTMIMALIFFLFTGKYFNFLKKEG</sequence>
<proteinExistence type="inferred from homology"/>
<feature type="transmembrane region" description="Helical" evidence="7">
    <location>
        <begin position="328"/>
        <end position="352"/>
    </location>
</feature>
<feature type="transmembrane region" description="Helical" evidence="7">
    <location>
        <begin position="261"/>
        <end position="285"/>
    </location>
</feature>
<feature type="transmembrane region" description="Helical" evidence="7">
    <location>
        <begin position="364"/>
        <end position="387"/>
    </location>
</feature>
<evidence type="ECO:0000256" key="3">
    <source>
        <dbReference type="ARBA" id="ARBA00022692"/>
    </source>
</evidence>
<keyword evidence="9" id="KW-1185">Reference proteome</keyword>
<reference evidence="8" key="1">
    <citation type="submission" date="2021-04" db="EMBL/GenBank/DDBJ databases">
        <authorList>
            <consortium name="Wellcome Sanger Institute Data Sharing"/>
        </authorList>
    </citation>
    <scope>NUCLEOTIDE SEQUENCE [LARGE SCALE GENOMIC DNA]</scope>
</reference>
<evidence type="ECO:0000313" key="8">
    <source>
        <dbReference type="Ensembl" id="ENSSAUP00010044329.1"/>
    </source>
</evidence>
<dbReference type="AlphaFoldDB" id="A0A671WZN9"/>
<evidence type="ECO:0000256" key="2">
    <source>
        <dbReference type="ARBA" id="ARBA00005227"/>
    </source>
</evidence>
<evidence type="ECO:0000256" key="4">
    <source>
        <dbReference type="ARBA" id="ARBA00022729"/>
    </source>
</evidence>
<feature type="transmembrane region" description="Helical" evidence="7">
    <location>
        <begin position="486"/>
        <end position="505"/>
    </location>
</feature>
<feature type="chain" id="PRO_5025706101" description="Transmembrane 9 superfamily member" evidence="7">
    <location>
        <begin position="28"/>
        <end position="545"/>
    </location>
</feature>
<feature type="transmembrane region" description="Helical" evidence="7">
    <location>
        <begin position="517"/>
        <end position="538"/>
    </location>
</feature>
<dbReference type="GO" id="GO:0072657">
    <property type="term" value="P:protein localization to membrane"/>
    <property type="evidence" value="ECO:0007669"/>
    <property type="project" value="TreeGrafter"/>
</dbReference>
<keyword evidence="4 7" id="KW-0732">Signal</keyword>
<dbReference type="Ensembl" id="ENSSAUT00010046632.1">
    <property type="protein sequence ID" value="ENSSAUP00010044329.1"/>
    <property type="gene ID" value="ENSSAUG00010016346.1"/>
</dbReference>
<comment type="similarity">
    <text evidence="2 7">Belongs to the nonaspanin (TM9SF) (TC 9.A.2) family.</text>
</comment>
<accession>A0A671WZN9</accession>
<evidence type="ECO:0000313" key="9">
    <source>
        <dbReference type="Proteomes" id="UP000472265"/>
    </source>
</evidence>
<comment type="subcellular location">
    <subcellularLocation>
        <location evidence="1">Membrane</location>
        <topology evidence="1">Multi-pass membrane protein</topology>
    </subcellularLocation>
</comment>
<feature type="transmembrane region" description="Helical" evidence="7">
    <location>
        <begin position="446"/>
        <end position="474"/>
    </location>
</feature>
<protein>
    <recommendedName>
        <fullName evidence="7">Transmembrane 9 superfamily member</fullName>
    </recommendedName>
</protein>
<dbReference type="Proteomes" id="UP000472265">
    <property type="component" value="Chromosome 15"/>
</dbReference>
<dbReference type="PANTHER" id="PTHR10766">
    <property type="entry name" value="TRANSMEMBRANE 9 SUPERFAMILY PROTEIN"/>
    <property type="match status" value="1"/>
</dbReference>
<feature type="transmembrane region" description="Helical" evidence="7">
    <location>
        <begin position="418"/>
        <end position="440"/>
    </location>
</feature>
<evidence type="ECO:0000256" key="1">
    <source>
        <dbReference type="ARBA" id="ARBA00004141"/>
    </source>
</evidence>
<reference evidence="8" key="2">
    <citation type="submission" date="2025-08" db="UniProtKB">
        <authorList>
            <consortium name="Ensembl"/>
        </authorList>
    </citation>
    <scope>IDENTIFICATION</scope>
</reference>
<feature type="transmembrane region" description="Helical" evidence="7">
    <location>
        <begin position="171"/>
        <end position="192"/>
    </location>
</feature>
<reference evidence="8" key="3">
    <citation type="submission" date="2025-09" db="UniProtKB">
        <authorList>
            <consortium name="Ensembl"/>
        </authorList>
    </citation>
    <scope>IDENTIFICATION</scope>
</reference>
<feature type="transmembrane region" description="Helical" evidence="7">
    <location>
        <begin position="198"/>
        <end position="217"/>
    </location>
</feature>
<dbReference type="PANTHER" id="PTHR10766:SF111">
    <property type="entry name" value="TRANSMEMBRANE 9 SUPERFAMILY MEMBER 2"/>
    <property type="match status" value="1"/>
</dbReference>
<keyword evidence="6 7" id="KW-0472">Membrane</keyword>
<evidence type="ECO:0000256" key="6">
    <source>
        <dbReference type="ARBA" id="ARBA00023136"/>
    </source>
</evidence>
<feature type="signal peptide" evidence="7">
    <location>
        <begin position="1"/>
        <end position="27"/>
    </location>
</feature>
<dbReference type="InterPro" id="IPR004240">
    <property type="entry name" value="EMP70"/>
</dbReference>
<dbReference type="GO" id="GO:0016020">
    <property type="term" value="C:membrane"/>
    <property type="evidence" value="ECO:0007669"/>
    <property type="project" value="UniProtKB-SubCell"/>
</dbReference>
<evidence type="ECO:0000256" key="7">
    <source>
        <dbReference type="RuleBase" id="RU363079"/>
    </source>
</evidence>
<feature type="transmembrane region" description="Helical" evidence="7">
    <location>
        <begin position="291"/>
        <end position="316"/>
    </location>
</feature>
<gene>
    <name evidence="8" type="primary">TM9SF2</name>
    <name evidence="8" type="synonym">tm9sf2</name>
</gene>
<dbReference type="Pfam" id="PF02990">
    <property type="entry name" value="EMP70"/>
    <property type="match status" value="2"/>
</dbReference>
<evidence type="ECO:0000256" key="5">
    <source>
        <dbReference type="ARBA" id="ARBA00022989"/>
    </source>
</evidence>
<keyword evidence="3 7" id="KW-0812">Transmembrane</keyword>